<reference evidence="6" key="1">
    <citation type="submission" date="2025-08" db="UniProtKB">
        <authorList>
            <consortium name="Ensembl"/>
        </authorList>
    </citation>
    <scope>IDENTIFICATION</scope>
</reference>
<evidence type="ECO:0000313" key="6">
    <source>
        <dbReference type="Ensembl" id="ENSCCRP00015047366.1"/>
    </source>
</evidence>
<evidence type="ECO:0000256" key="3">
    <source>
        <dbReference type="ARBA" id="ARBA00022833"/>
    </source>
</evidence>
<dbReference type="PANTHER" id="PTHR25465">
    <property type="entry name" value="B-BOX DOMAIN CONTAINING"/>
    <property type="match status" value="1"/>
</dbReference>
<sequence length="119" mass="13495">MAESSISLAQEEFSCSVCLNLLNEPVTIPCGHSYCMSCITGFWNKKRVYSCPQCRQTFTLRPVLGKNTMLAEVVEKLKKTNLQAAFCLVVCLNIFCKYLIDALGVFCDFIKKIHCFTYK</sequence>
<dbReference type="PROSITE" id="PS50089">
    <property type="entry name" value="ZF_RING_2"/>
    <property type="match status" value="1"/>
</dbReference>
<protein>
    <recommendedName>
        <fullName evidence="5">RING-type domain-containing protein</fullName>
    </recommendedName>
</protein>
<dbReference type="SUPFAM" id="SSF57850">
    <property type="entry name" value="RING/U-box"/>
    <property type="match status" value="1"/>
</dbReference>
<evidence type="ECO:0000313" key="7">
    <source>
        <dbReference type="Proteomes" id="UP000694700"/>
    </source>
</evidence>
<dbReference type="PANTHER" id="PTHR25465:SF5">
    <property type="entry name" value="E3 UBIQUITIN_ISG15 LIGASE TRIM25-RELATED"/>
    <property type="match status" value="1"/>
</dbReference>
<dbReference type="InterPro" id="IPR051051">
    <property type="entry name" value="E3_ubiq-ligase_TRIM/RNF"/>
</dbReference>
<dbReference type="Proteomes" id="UP000694700">
    <property type="component" value="Unplaced"/>
</dbReference>
<keyword evidence="1" id="KW-0479">Metal-binding</keyword>
<evidence type="ECO:0000256" key="4">
    <source>
        <dbReference type="PROSITE-ProRule" id="PRU00175"/>
    </source>
</evidence>
<dbReference type="AlphaFoldDB" id="A0A8C1VB45"/>
<proteinExistence type="predicted"/>
<dbReference type="InterPro" id="IPR017907">
    <property type="entry name" value="Znf_RING_CS"/>
</dbReference>
<accession>A0A8C1VB45</accession>
<organism evidence="6 7">
    <name type="scientific">Cyprinus carpio</name>
    <name type="common">Common carp</name>
    <dbReference type="NCBI Taxonomy" id="7962"/>
    <lineage>
        <taxon>Eukaryota</taxon>
        <taxon>Metazoa</taxon>
        <taxon>Chordata</taxon>
        <taxon>Craniata</taxon>
        <taxon>Vertebrata</taxon>
        <taxon>Euteleostomi</taxon>
        <taxon>Actinopterygii</taxon>
        <taxon>Neopterygii</taxon>
        <taxon>Teleostei</taxon>
        <taxon>Ostariophysi</taxon>
        <taxon>Cypriniformes</taxon>
        <taxon>Cyprinidae</taxon>
        <taxon>Cyprininae</taxon>
        <taxon>Cyprinus</taxon>
    </lineage>
</organism>
<dbReference type="GO" id="GO:0008270">
    <property type="term" value="F:zinc ion binding"/>
    <property type="evidence" value="ECO:0007669"/>
    <property type="project" value="UniProtKB-KW"/>
</dbReference>
<dbReference type="InterPro" id="IPR001841">
    <property type="entry name" value="Znf_RING"/>
</dbReference>
<feature type="domain" description="RING-type" evidence="5">
    <location>
        <begin position="15"/>
        <end position="55"/>
    </location>
</feature>
<dbReference type="PROSITE" id="PS00518">
    <property type="entry name" value="ZF_RING_1"/>
    <property type="match status" value="1"/>
</dbReference>
<keyword evidence="3" id="KW-0862">Zinc</keyword>
<dbReference type="Ensembl" id="ENSCCRT00015048951.1">
    <property type="protein sequence ID" value="ENSCCRP00015047366.1"/>
    <property type="gene ID" value="ENSCCRG00015019596.1"/>
</dbReference>
<keyword evidence="2 4" id="KW-0863">Zinc-finger</keyword>
<name>A0A8C1VB45_CYPCA</name>
<dbReference type="InterPro" id="IPR013083">
    <property type="entry name" value="Znf_RING/FYVE/PHD"/>
</dbReference>
<evidence type="ECO:0000259" key="5">
    <source>
        <dbReference type="PROSITE" id="PS50089"/>
    </source>
</evidence>
<dbReference type="Gene3D" id="3.30.40.10">
    <property type="entry name" value="Zinc/RING finger domain, C3HC4 (zinc finger)"/>
    <property type="match status" value="1"/>
</dbReference>
<evidence type="ECO:0000256" key="2">
    <source>
        <dbReference type="ARBA" id="ARBA00022771"/>
    </source>
</evidence>
<dbReference type="SMART" id="SM00184">
    <property type="entry name" value="RING"/>
    <property type="match status" value="1"/>
</dbReference>
<dbReference type="Pfam" id="PF15227">
    <property type="entry name" value="zf-C3HC4_4"/>
    <property type="match status" value="1"/>
</dbReference>
<evidence type="ECO:0000256" key="1">
    <source>
        <dbReference type="ARBA" id="ARBA00022723"/>
    </source>
</evidence>